<dbReference type="PANTHER" id="PTHR22950">
    <property type="entry name" value="AMINO ACID TRANSPORTER"/>
    <property type="match status" value="1"/>
</dbReference>
<organism evidence="18 19">
    <name type="scientific">Plectus sambesii</name>
    <dbReference type="NCBI Taxonomy" id="2011161"/>
    <lineage>
        <taxon>Eukaryota</taxon>
        <taxon>Metazoa</taxon>
        <taxon>Ecdysozoa</taxon>
        <taxon>Nematoda</taxon>
        <taxon>Chromadorea</taxon>
        <taxon>Plectida</taxon>
        <taxon>Plectina</taxon>
        <taxon>Plectoidea</taxon>
        <taxon>Plectidae</taxon>
        <taxon>Plectus</taxon>
    </lineage>
</organism>
<evidence type="ECO:0000256" key="12">
    <source>
        <dbReference type="ARBA" id="ARBA00023180"/>
    </source>
</evidence>
<evidence type="ECO:0000256" key="3">
    <source>
        <dbReference type="ARBA" id="ARBA00022448"/>
    </source>
</evidence>
<evidence type="ECO:0000256" key="15">
    <source>
        <dbReference type="SAM" id="MobiDB-lite"/>
    </source>
</evidence>
<dbReference type="InterPro" id="IPR013057">
    <property type="entry name" value="AA_transpt_TM"/>
</dbReference>
<feature type="region of interest" description="Disordered" evidence="15">
    <location>
        <begin position="69"/>
        <end position="88"/>
    </location>
</feature>
<feature type="domain" description="Amino acid transporter transmembrane" evidence="17">
    <location>
        <begin position="145"/>
        <end position="570"/>
    </location>
</feature>
<keyword evidence="9" id="KW-0915">Sodium</keyword>
<proteinExistence type="inferred from homology"/>
<comment type="similarity">
    <text evidence="14">Belongs to the amino acid/polyamine transporter 2 family. SLC38A9 subfamily.</text>
</comment>
<keyword evidence="13" id="KW-0458">Lysosome</keyword>
<keyword evidence="5" id="KW-0479">Metal-binding</keyword>
<feature type="transmembrane region" description="Helical" evidence="16">
    <location>
        <begin position="453"/>
        <end position="476"/>
    </location>
</feature>
<keyword evidence="4 16" id="KW-0812">Transmembrane</keyword>
<evidence type="ECO:0000256" key="16">
    <source>
        <dbReference type="SAM" id="Phobius"/>
    </source>
</evidence>
<feature type="transmembrane region" description="Helical" evidence="16">
    <location>
        <begin position="410"/>
        <end position="433"/>
    </location>
</feature>
<keyword evidence="8 16" id="KW-1133">Transmembrane helix</keyword>
<feature type="compositionally biased region" description="Low complexity" evidence="15">
    <location>
        <begin position="43"/>
        <end position="57"/>
    </location>
</feature>
<evidence type="ECO:0000256" key="4">
    <source>
        <dbReference type="ARBA" id="ARBA00022692"/>
    </source>
</evidence>
<feature type="transmembrane region" description="Helical" evidence="16">
    <location>
        <begin position="520"/>
        <end position="542"/>
    </location>
</feature>
<evidence type="ECO:0000256" key="5">
    <source>
        <dbReference type="ARBA" id="ARBA00022723"/>
    </source>
</evidence>
<evidence type="ECO:0000256" key="10">
    <source>
        <dbReference type="ARBA" id="ARBA00023136"/>
    </source>
</evidence>
<dbReference type="PANTHER" id="PTHR22950:SF244">
    <property type="entry name" value="NEUTRAL AMINO ACID TRANSPORTER 9"/>
    <property type="match status" value="1"/>
</dbReference>
<evidence type="ECO:0000256" key="1">
    <source>
        <dbReference type="ARBA" id="ARBA00004107"/>
    </source>
</evidence>
<keyword evidence="11" id="KW-1015">Disulfide bond</keyword>
<keyword evidence="6" id="KW-0967">Endosome</keyword>
<evidence type="ECO:0000313" key="19">
    <source>
        <dbReference type="WBParaSite" id="PSAMB.scaffold210size65584.g3277.t1"/>
    </source>
</evidence>
<feature type="transmembrane region" description="Helical" evidence="16">
    <location>
        <begin position="170"/>
        <end position="189"/>
    </location>
</feature>
<feature type="region of interest" description="Disordered" evidence="15">
    <location>
        <begin position="1"/>
        <end position="62"/>
    </location>
</feature>
<dbReference type="AlphaFoldDB" id="A0A914VL69"/>
<keyword evidence="3" id="KW-0813">Transport</keyword>
<evidence type="ECO:0000313" key="18">
    <source>
        <dbReference type="Proteomes" id="UP000887566"/>
    </source>
</evidence>
<name>A0A914VL69_9BILA</name>
<feature type="transmembrane region" description="Helical" evidence="16">
    <location>
        <begin position="223"/>
        <end position="243"/>
    </location>
</feature>
<comment type="subcellular location">
    <subcellularLocation>
        <location evidence="1">Late endosome membrane</location>
        <topology evidence="1">Multi-pass membrane protein</topology>
    </subcellularLocation>
    <subcellularLocation>
        <location evidence="2">Lysosome membrane</location>
        <topology evidence="2">Multi-pass membrane protein</topology>
    </subcellularLocation>
</comment>
<dbReference type="GO" id="GO:0031902">
    <property type="term" value="C:late endosome membrane"/>
    <property type="evidence" value="ECO:0007669"/>
    <property type="project" value="UniProtKB-SubCell"/>
</dbReference>
<dbReference type="WBParaSite" id="PSAMB.scaffold210size65584.g3277.t1">
    <property type="protein sequence ID" value="PSAMB.scaffold210size65584.g3277.t1"/>
    <property type="gene ID" value="PSAMB.scaffold210size65584.g3277"/>
</dbReference>
<dbReference type="GO" id="GO:0015179">
    <property type="term" value="F:L-amino acid transmembrane transporter activity"/>
    <property type="evidence" value="ECO:0007669"/>
    <property type="project" value="TreeGrafter"/>
</dbReference>
<keyword evidence="7" id="KW-0029">Amino-acid transport</keyword>
<feature type="transmembrane region" description="Helical" evidence="16">
    <location>
        <begin position="488"/>
        <end position="514"/>
    </location>
</feature>
<evidence type="ECO:0000259" key="17">
    <source>
        <dbReference type="Pfam" id="PF01490"/>
    </source>
</evidence>
<dbReference type="Proteomes" id="UP000887566">
    <property type="component" value="Unplaced"/>
</dbReference>
<dbReference type="GO" id="GO:0005765">
    <property type="term" value="C:lysosomal membrane"/>
    <property type="evidence" value="ECO:0007669"/>
    <property type="project" value="UniProtKB-SubCell"/>
</dbReference>
<reference evidence="19" key="1">
    <citation type="submission" date="2022-11" db="UniProtKB">
        <authorList>
            <consortium name="WormBaseParasite"/>
        </authorList>
    </citation>
    <scope>IDENTIFICATION</scope>
</reference>
<feature type="transmembrane region" description="Helical" evidence="16">
    <location>
        <begin position="554"/>
        <end position="576"/>
    </location>
</feature>
<accession>A0A914VL69</accession>
<dbReference type="Pfam" id="PF01490">
    <property type="entry name" value="Aa_trans"/>
    <property type="match status" value="1"/>
</dbReference>
<evidence type="ECO:0000256" key="8">
    <source>
        <dbReference type="ARBA" id="ARBA00022989"/>
    </source>
</evidence>
<sequence>MTSVGAPSLEGSDNERSQTRIATATAVRTAPPVGRVPRNRSISESAASHSPLPSSSSITNLADRQRRPFHYAPDASDDDDSSLMTSANTSSVDHNMAIRYRLFNRLDPGGNSLRMPDHVVPAEFFSILPFSDFTDDSGKQNSIVTIFSIWNTMMGTSLLAMPWALYQAGLGLGLFLMLAVAALALYTAYRIVESPQGLGLTSDAGLPDFPDVCRYFWGRSGELFAVVFSIVVLLGGVIVYWVLMSNFLYYTGTVFYNAMQENSTEVPVMVNKTWTCDVYCLEGVDVQPLVKSDNSSTFEKLWKLQGTVPFYLAVIAFPLLNFKSPTFFTKFNMLGTISVVYLLGFVLSKVFECGINLDFSAAGPGKLHHVELASWRFPALTGTLALSYFIHNAVLNILRNQKNPSNNARDLTIGYCLAAFCYVFVGFGFYAAFPTFKSCISDNFLNNFGSGDVLSAMARLFLLFQMFTVLPLLMYLIRAQLSYSIVGLVYPGFGWVCLINAVVMSISILFAVFFPHVGSILRYVGSFSGLIYLFALPSAVHLKRLQMKGELTRTQLIVHGIIVLLGVLNLLAQFALV</sequence>
<feature type="transmembrane region" description="Helical" evidence="16">
    <location>
        <begin position="377"/>
        <end position="398"/>
    </location>
</feature>
<evidence type="ECO:0000256" key="9">
    <source>
        <dbReference type="ARBA" id="ARBA00023053"/>
    </source>
</evidence>
<evidence type="ECO:0000256" key="14">
    <source>
        <dbReference type="ARBA" id="ARBA00038442"/>
    </source>
</evidence>
<dbReference type="GO" id="GO:0046872">
    <property type="term" value="F:metal ion binding"/>
    <property type="evidence" value="ECO:0007669"/>
    <property type="project" value="UniProtKB-KW"/>
</dbReference>
<evidence type="ECO:0000256" key="13">
    <source>
        <dbReference type="ARBA" id="ARBA00023228"/>
    </source>
</evidence>
<keyword evidence="10 16" id="KW-0472">Membrane</keyword>
<evidence type="ECO:0000256" key="11">
    <source>
        <dbReference type="ARBA" id="ARBA00023157"/>
    </source>
</evidence>
<keyword evidence="18" id="KW-1185">Reference proteome</keyword>
<evidence type="ECO:0000256" key="2">
    <source>
        <dbReference type="ARBA" id="ARBA00004155"/>
    </source>
</evidence>
<feature type="transmembrane region" description="Helical" evidence="16">
    <location>
        <begin position="304"/>
        <end position="322"/>
    </location>
</feature>
<evidence type="ECO:0000256" key="6">
    <source>
        <dbReference type="ARBA" id="ARBA00022753"/>
    </source>
</evidence>
<feature type="compositionally biased region" description="Low complexity" evidence="15">
    <location>
        <begin position="19"/>
        <end position="33"/>
    </location>
</feature>
<protein>
    <submittedName>
        <fullName evidence="19">Amino acid transporter transmembrane domain-containing protein</fullName>
    </submittedName>
</protein>
<feature type="transmembrane region" description="Helical" evidence="16">
    <location>
        <begin position="334"/>
        <end position="357"/>
    </location>
</feature>
<keyword evidence="12" id="KW-0325">Glycoprotein</keyword>
<evidence type="ECO:0000256" key="7">
    <source>
        <dbReference type="ARBA" id="ARBA00022970"/>
    </source>
</evidence>